<dbReference type="AlphaFoldDB" id="A0A261SSP2"/>
<gene>
    <name evidence="1" type="ORF">CEG14_01150</name>
</gene>
<sequence>MPGRAGISRAGSSARCRHRAIRVARIAVSRGALAASGGAETGRADEWRTRVTDRFLVGAESGGIRAYYRQPGVRLTPFAARAMDVRADASLRWILLPPAGTIRPWARIALAERVARSAPPYGVTMSHQNSKLSSAANISVICWPRSYQNEYLKK</sequence>
<comment type="caution">
    <text evidence="1">The sequence shown here is derived from an EMBL/GenBank/DDBJ whole genome shotgun (WGS) entry which is preliminary data.</text>
</comment>
<organism evidence="1 2">
    <name type="scientific">Bordetella genomosp. 1</name>
    <dbReference type="NCBI Taxonomy" id="1395607"/>
    <lineage>
        <taxon>Bacteria</taxon>
        <taxon>Pseudomonadati</taxon>
        <taxon>Pseudomonadota</taxon>
        <taxon>Betaproteobacteria</taxon>
        <taxon>Burkholderiales</taxon>
        <taxon>Alcaligenaceae</taxon>
        <taxon>Bordetella</taxon>
    </lineage>
</organism>
<name>A0A261SSP2_9BORD</name>
<protein>
    <submittedName>
        <fullName evidence="1">Uncharacterized protein</fullName>
    </submittedName>
</protein>
<evidence type="ECO:0000313" key="2">
    <source>
        <dbReference type="Proteomes" id="UP000217005"/>
    </source>
</evidence>
<evidence type="ECO:0000313" key="1">
    <source>
        <dbReference type="EMBL" id="OZI40404.1"/>
    </source>
</evidence>
<proteinExistence type="predicted"/>
<accession>A0A261SSP2</accession>
<dbReference type="Proteomes" id="UP000217005">
    <property type="component" value="Unassembled WGS sequence"/>
</dbReference>
<reference evidence="1 2" key="1">
    <citation type="submission" date="2017-05" db="EMBL/GenBank/DDBJ databases">
        <title>Complete and WGS of Bordetella genogroups.</title>
        <authorList>
            <person name="Spilker T."/>
            <person name="LiPuma J."/>
        </authorList>
    </citation>
    <scope>NUCLEOTIDE SEQUENCE [LARGE SCALE GENOMIC DNA]</scope>
    <source>
        <strain evidence="1 2">AU17610</strain>
    </source>
</reference>
<dbReference type="EMBL" id="NEVL01000001">
    <property type="protein sequence ID" value="OZI40404.1"/>
    <property type="molecule type" value="Genomic_DNA"/>
</dbReference>